<accession>A0A852SU43</accession>
<dbReference type="RefSeq" id="WP_179549049.1">
    <property type="nucleotide sequence ID" value="NZ_BSEW01000002.1"/>
</dbReference>
<dbReference type="SMART" id="SM00479">
    <property type="entry name" value="EXOIII"/>
    <property type="match status" value="1"/>
</dbReference>
<evidence type="ECO:0000313" key="5">
    <source>
        <dbReference type="EMBL" id="NYD72253.1"/>
    </source>
</evidence>
<proteinExistence type="predicted"/>
<dbReference type="CDD" id="cd06127">
    <property type="entry name" value="DEDDh"/>
    <property type="match status" value="1"/>
</dbReference>
<feature type="domain" description="Exonuclease" evidence="4">
    <location>
        <begin position="5"/>
        <end position="171"/>
    </location>
</feature>
<keyword evidence="5" id="KW-0808">Transferase</keyword>
<dbReference type="AlphaFoldDB" id="A0A852SU43"/>
<evidence type="ECO:0000256" key="3">
    <source>
        <dbReference type="ARBA" id="ARBA00022839"/>
    </source>
</evidence>
<evidence type="ECO:0000256" key="1">
    <source>
        <dbReference type="ARBA" id="ARBA00022722"/>
    </source>
</evidence>
<dbReference type="PANTHER" id="PTHR30231">
    <property type="entry name" value="DNA POLYMERASE III SUBUNIT EPSILON"/>
    <property type="match status" value="1"/>
</dbReference>
<dbReference type="Pfam" id="PF00929">
    <property type="entry name" value="RNase_T"/>
    <property type="match status" value="1"/>
</dbReference>
<dbReference type="InterPro" id="IPR012337">
    <property type="entry name" value="RNaseH-like_sf"/>
</dbReference>
<comment type="caution">
    <text evidence="5">The sequence shown here is derived from an EMBL/GenBank/DDBJ whole genome shotgun (WGS) entry which is preliminary data.</text>
</comment>
<dbReference type="NCBIfam" id="TIGR00573">
    <property type="entry name" value="dnaq"/>
    <property type="match status" value="1"/>
</dbReference>
<evidence type="ECO:0000313" key="6">
    <source>
        <dbReference type="Proteomes" id="UP000549913"/>
    </source>
</evidence>
<dbReference type="InterPro" id="IPR006054">
    <property type="entry name" value="DnaQ"/>
</dbReference>
<dbReference type="EC" id="2.7.7.7" evidence="5"/>
<dbReference type="GO" id="GO:0008408">
    <property type="term" value="F:3'-5' exonuclease activity"/>
    <property type="evidence" value="ECO:0007669"/>
    <property type="project" value="TreeGrafter"/>
</dbReference>
<dbReference type="GO" id="GO:0006260">
    <property type="term" value="P:DNA replication"/>
    <property type="evidence" value="ECO:0007669"/>
    <property type="project" value="InterPro"/>
</dbReference>
<evidence type="ECO:0000256" key="2">
    <source>
        <dbReference type="ARBA" id="ARBA00022801"/>
    </source>
</evidence>
<dbReference type="EMBL" id="JACCBM010000001">
    <property type="protein sequence ID" value="NYD72253.1"/>
    <property type="molecule type" value="Genomic_DNA"/>
</dbReference>
<dbReference type="Proteomes" id="UP000549913">
    <property type="component" value="Unassembled WGS sequence"/>
</dbReference>
<keyword evidence="2" id="KW-0378">Hydrolase</keyword>
<reference evidence="5 6" key="1">
    <citation type="submission" date="2020-07" db="EMBL/GenBank/DDBJ databases">
        <title>Sequencing the genomes of 1000 actinobacteria strains.</title>
        <authorList>
            <person name="Klenk H.-P."/>
        </authorList>
    </citation>
    <scope>NUCLEOTIDE SEQUENCE [LARGE SCALE GENOMIC DNA]</scope>
    <source>
        <strain evidence="5 6">DSM 26474</strain>
    </source>
</reference>
<keyword evidence="3" id="KW-0269">Exonuclease</keyword>
<name>A0A852SU43_9MICO</name>
<dbReference type="FunFam" id="3.30.420.10:FF:000045">
    <property type="entry name" value="3'-5' exonuclease DinG"/>
    <property type="match status" value="1"/>
</dbReference>
<sequence length="212" mass="22591">MSSTGFATIDFETTGLFAAGDDRAVEIAVVHSDPDGTVTGRWDTLIDPGRGPGPTRIHRITAEHLSGAPTFGDIAPELLGLLSGRVLVAHNVSFDQRFLLAELGRIGYRLENPLVSLCTMQLARHYLPGLRRGLSSCCEVLGIDLEGAHRASVDALATAKLLAAYMAHTDDRSGWHALAASAAARPLPALASRGVAWYPRERAGEPLALRFG</sequence>
<dbReference type="GO" id="GO:0003677">
    <property type="term" value="F:DNA binding"/>
    <property type="evidence" value="ECO:0007669"/>
    <property type="project" value="InterPro"/>
</dbReference>
<dbReference type="GO" id="GO:0003887">
    <property type="term" value="F:DNA-directed DNA polymerase activity"/>
    <property type="evidence" value="ECO:0007669"/>
    <property type="project" value="UniProtKB-EC"/>
</dbReference>
<keyword evidence="1" id="KW-0540">Nuclease</keyword>
<organism evidence="5 6">
    <name type="scientific">Herbiconiux flava</name>
    <dbReference type="NCBI Taxonomy" id="881268"/>
    <lineage>
        <taxon>Bacteria</taxon>
        <taxon>Bacillati</taxon>
        <taxon>Actinomycetota</taxon>
        <taxon>Actinomycetes</taxon>
        <taxon>Micrococcales</taxon>
        <taxon>Microbacteriaceae</taxon>
        <taxon>Herbiconiux</taxon>
    </lineage>
</organism>
<dbReference type="InterPro" id="IPR013520">
    <property type="entry name" value="Ribonucl_H"/>
</dbReference>
<dbReference type="Gene3D" id="3.30.420.10">
    <property type="entry name" value="Ribonuclease H-like superfamily/Ribonuclease H"/>
    <property type="match status" value="1"/>
</dbReference>
<protein>
    <submittedName>
        <fullName evidence="5">DNA polymerase-3 subunit epsilon</fullName>
        <ecNumber evidence="5">2.7.7.7</ecNumber>
    </submittedName>
</protein>
<keyword evidence="6" id="KW-1185">Reference proteome</keyword>
<dbReference type="InterPro" id="IPR036397">
    <property type="entry name" value="RNaseH_sf"/>
</dbReference>
<gene>
    <name evidence="5" type="ORF">BJ984_003411</name>
</gene>
<evidence type="ECO:0000259" key="4">
    <source>
        <dbReference type="SMART" id="SM00479"/>
    </source>
</evidence>
<dbReference type="SUPFAM" id="SSF53098">
    <property type="entry name" value="Ribonuclease H-like"/>
    <property type="match status" value="1"/>
</dbReference>
<dbReference type="PANTHER" id="PTHR30231:SF4">
    <property type="entry name" value="PROTEIN NEN2"/>
    <property type="match status" value="1"/>
</dbReference>
<keyword evidence="5" id="KW-0548">Nucleotidyltransferase</keyword>